<dbReference type="Gramene" id="TuG1812G0300002673.01.T08">
    <property type="protein sequence ID" value="TuG1812G0300002673.01.T08"/>
    <property type="gene ID" value="TuG1812G0300002673.01"/>
</dbReference>
<organism evidence="2 3">
    <name type="scientific">Triticum urartu</name>
    <name type="common">Red wild einkorn</name>
    <name type="synonym">Crithodium urartu</name>
    <dbReference type="NCBI Taxonomy" id="4572"/>
    <lineage>
        <taxon>Eukaryota</taxon>
        <taxon>Viridiplantae</taxon>
        <taxon>Streptophyta</taxon>
        <taxon>Embryophyta</taxon>
        <taxon>Tracheophyta</taxon>
        <taxon>Spermatophyta</taxon>
        <taxon>Magnoliopsida</taxon>
        <taxon>Liliopsida</taxon>
        <taxon>Poales</taxon>
        <taxon>Poaceae</taxon>
        <taxon>BOP clade</taxon>
        <taxon>Pooideae</taxon>
        <taxon>Triticodae</taxon>
        <taxon>Triticeae</taxon>
        <taxon>Triticinae</taxon>
        <taxon>Triticum</taxon>
    </lineage>
</organism>
<name>A0A8R7PTS8_TRIUA</name>
<dbReference type="EnsemblPlants" id="TuG1812G0300002673.01.T08">
    <property type="protein sequence ID" value="TuG1812G0300002673.01.T08"/>
    <property type="gene ID" value="TuG1812G0300002673.01"/>
</dbReference>
<proteinExistence type="predicted"/>
<dbReference type="EnsemblPlants" id="TuG1812G0300002673.01.T07">
    <property type="protein sequence ID" value="TuG1812G0300002673.01.T07"/>
    <property type="gene ID" value="TuG1812G0300002673.01"/>
</dbReference>
<accession>A0A8R7PTS8</accession>
<evidence type="ECO:0000313" key="3">
    <source>
        <dbReference type="Proteomes" id="UP000015106"/>
    </source>
</evidence>
<feature type="region of interest" description="Disordered" evidence="1">
    <location>
        <begin position="32"/>
        <end position="55"/>
    </location>
</feature>
<reference evidence="3" key="1">
    <citation type="journal article" date="2013" name="Nature">
        <title>Draft genome of the wheat A-genome progenitor Triticum urartu.</title>
        <authorList>
            <person name="Ling H.Q."/>
            <person name="Zhao S."/>
            <person name="Liu D."/>
            <person name="Wang J."/>
            <person name="Sun H."/>
            <person name="Zhang C."/>
            <person name="Fan H."/>
            <person name="Li D."/>
            <person name="Dong L."/>
            <person name="Tao Y."/>
            <person name="Gao C."/>
            <person name="Wu H."/>
            <person name="Li Y."/>
            <person name="Cui Y."/>
            <person name="Guo X."/>
            <person name="Zheng S."/>
            <person name="Wang B."/>
            <person name="Yu K."/>
            <person name="Liang Q."/>
            <person name="Yang W."/>
            <person name="Lou X."/>
            <person name="Chen J."/>
            <person name="Feng M."/>
            <person name="Jian J."/>
            <person name="Zhang X."/>
            <person name="Luo G."/>
            <person name="Jiang Y."/>
            <person name="Liu J."/>
            <person name="Wang Z."/>
            <person name="Sha Y."/>
            <person name="Zhang B."/>
            <person name="Wu H."/>
            <person name="Tang D."/>
            <person name="Shen Q."/>
            <person name="Xue P."/>
            <person name="Zou S."/>
            <person name="Wang X."/>
            <person name="Liu X."/>
            <person name="Wang F."/>
            <person name="Yang Y."/>
            <person name="An X."/>
            <person name="Dong Z."/>
            <person name="Zhang K."/>
            <person name="Zhang X."/>
            <person name="Luo M.C."/>
            <person name="Dvorak J."/>
            <person name="Tong Y."/>
            <person name="Wang J."/>
            <person name="Yang H."/>
            <person name="Li Z."/>
            <person name="Wang D."/>
            <person name="Zhang A."/>
            <person name="Wang J."/>
        </authorList>
    </citation>
    <scope>NUCLEOTIDE SEQUENCE</scope>
    <source>
        <strain evidence="3">cv. G1812</strain>
    </source>
</reference>
<sequence length="94" mass="10502">MLRCTTFSFSFDGCCMCEYRSVVCVTTCPAGSAAWRPAGSRPRRSSPPPRRPTAAALQMGRHRQSEHRLLHVQICSLFSVLHKLPEHLSLEVCS</sequence>
<dbReference type="Gramene" id="TuG1812G0300002673.01.T07">
    <property type="protein sequence ID" value="TuG1812G0300002673.01.T07"/>
    <property type="gene ID" value="TuG1812G0300002673.01"/>
</dbReference>
<protein>
    <submittedName>
        <fullName evidence="2">Uncharacterized protein</fullName>
    </submittedName>
</protein>
<dbReference type="EnsemblPlants" id="TuG1812G0300002673.01.T09">
    <property type="protein sequence ID" value="TuG1812G0300002673.01.T09"/>
    <property type="gene ID" value="TuG1812G0300002673.01"/>
</dbReference>
<reference evidence="2" key="2">
    <citation type="submission" date="2018-03" db="EMBL/GenBank/DDBJ databases">
        <title>The Triticum urartu genome reveals the dynamic nature of wheat genome evolution.</title>
        <authorList>
            <person name="Ling H."/>
            <person name="Ma B."/>
            <person name="Shi X."/>
            <person name="Liu H."/>
            <person name="Dong L."/>
            <person name="Sun H."/>
            <person name="Cao Y."/>
            <person name="Gao Q."/>
            <person name="Zheng S."/>
            <person name="Li Y."/>
            <person name="Yu Y."/>
            <person name="Du H."/>
            <person name="Qi M."/>
            <person name="Li Y."/>
            <person name="Yu H."/>
            <person name="Cui Y."/>
            <person name="Wang N."/>
            <person name="Chen C."/>
            <person name="Wu H."/>
            <person name="Zhao Y."/>
            <person name="Zhang J."/>
            <person name="Li Y."/>
            <person name="Zhou W."/>
            <person name="Zhang B."/>
            <person name="Hu W."/>
            <person name="Eijk M."/>
            <person name="Tang J."/>
            <person name="Witsenboer H."/>
            <person name="Zhao S."/>
            <person name="Li Z."/>
            <person name="Zhang A."/>
            <person name="Wang D."/>
            <person name="Liang C."/>
        </authorList>
    </citation>
    <scope>NUCLEOTIDE SEQUENCE [LARGE SCALE GENOMIC DNA]</scope>
    <source>
        <strain evidence="2">cv. G1812</strain>
    </source>
</reference>
<evidence type="ECO:0000256" key="1">
    <source>
        <dbReference type="SAM" id="MobiDB-lite"/>
    </source>
</evidence>
<dbReference type="Proteomes" id="UP000015106">
    <property type="component" value="Chromosome 3"/>
</dbReference>
<dbReference type="Gramene" id="TuG1812G0300002673.01.T09">
    <property type="protein sequence ID" value="TuG1812G0300002673.01.T09"/>
    <property type="gene ID" value="TuG1812G0300002673.01"/>
</dbReference>
<evidence type="ECO:0000313" key="2">
    <source>
        <dbReference type="EnsemblPlants" id="TuG1812G0300002673.01.T07"/>
    </source>
</evidence>
<reference evidence="2" key="3">
    <citation type="submission" date="2022-06" db="UniProtKB">
        <authorList>
            <consortium name="EnsemblPlants"/>
        </authorList>
    </citation>
    <scope>IDENTIFICATION</scope>
</reference>
<dbReference type="AlphaFoldDB" id="A0A8R7PTS8"/>
<keyword evidence="3" id="KW-1185">Reference proteome</keyword>